<feature type="non-terminal residue" evidence="8">
    <location>
        <position position="1"/>
    </location>
</feature>
<keyword evidence="5 6" id="KW-0408">Iron</keyword>
<comment type="caution">
    <text evidence="8">The sequence shown here is derived from an EMBL/GenBank/DDBJ whole genome shotgun (WGS) entry which is preliminary data.</text>
</comment>
<evidence type="ECO:0000256" key="3">
    <source>
        <dbReference type="ARBA" id="ARBA00022729"/>
    </source>
</evidence>
<gene>
    <name evidence="8" type="ORF">F3B52_28070</name>
</gene>
<name>A0A642BZR3_BACOV</name>
<evidence type="ECO:0000256" key="6">
    <source>
        <dbReference type="PROSITE-ProRule" id="PRU00433"/>
    </source>
</evidence>
<dbReference type="PROSITE" id="PS51007">
    <property type="entry name" value="CYTC"/>
    <property type="match status" value="2"/>
</dbReference>
<dbReference type="GO" id="GO:0004130">
    <property type="term" value="F:cytochrome-c peroxidase activity"/>
    <property type="evidence" value="ECO:0007669"/>
    <property type="project" value="TreeGrafter"/>
</dbReference>
<organism evidence="8">
    <name type="scientific">Bacteroides ovatus</name>
    <dbReference type="NCBI Taxonomy" id="28116"/>
    <lineage>
        <taxon>Bacteria</taxon>
        <taxon>Pseudomonadati</taxon>
        <taxon>Bacteroidota</taxon>
        <taxon>Bacteroidia</taxon>
        <taxon>Bacteroidales</taxon>
        <taxon>Bacteroidaceae</taxon>
        <taxon>Bacteroides</taxon>
    </lineage>
</organism>
<evidence type="ECO:0000313" key="8">
    <source>
        <dbReference type="EMBL" id="KAA4630742.1"/>
    </source>
</evidence>
<dbReference type="InterPro" id="IPR009056">
    <property type="entry name" value="Cyt_c-like_dom"/>
</dbReference>
<evidence type="ECO:0000259" key="7">
    <source>
        <dbReference type="PROSITE" id="PS51007"/>
    </source>
</evidence>
<dbReference type="AlphaFoldDB" id="A0A642BZR3"/>
<dbReference type="GO" id="GO:0046872">
    <property type="term" value="F:metal ion binding"/>
    <property type="evidence" value="ECO:0007669"/>
    <property type="project" value="UniProtKB-KW"/>
</dbReference>
<dbReference type="GO" id="GO:0009055">
    <property type="term" value="F:electron transfer activity"/>
    <property type="evidence" value="ECO:0007669"/>
    <property type="project" value="InterPro"/>
</dbReference>
<feature type="domain" description="Cytochrome c" evidence="7">
    <location>
        <begin position="275"/>
        <end position="369"/>
    </location>
</feature>
<dbReference type="Gene3D" id="2.130.10.10">
    <property type="entry name" value="YVTN repeat-like/Quinoprotein amine dehydrogenase"/>
    <property type="match status" value="1"/>
</dbReference>
<keyword evidence="4" id="KW-0560">Oxidoreductase</keyword>
<protein>
    <submittedName>
        <fullName evidence="8">YVTN family beta-propeller repeat-containing protein</fullName>
    </submittedName>
</protein>
<evidence type="ECO:0000256" key="5">
    <source>
        <dbReference type="ARBA" id="ARBA00023004"/>
    </source>
</evidence>
<keyword evidence="3" id="KW-0732">Signal</keyword>
<dbReference type="EMBL" id="VWFQ01000233">
    <property type="protein sequence ID" value="KAA4630742.1"/>
    <property type="molecule type" value="Genomic_DNA"/>
</dbReference>
<reference evidence="8" key="1">
    <citation type="journal article" date="2019" name="Nat. Med.">
        <title>A library of human gut bacterial isolates paired with longitudinal multiomics data enables mechanistic microbiome research.</title>
        <authorList>
            <person name="Poyet M."/>
            <person name="Groussin M."/>
            <person name="Gibbons S.M."/>
            <person name="Avila-Pacheco J."/>
            <person name="Jiang X."/>
            <person name="Kearney S.M."/>
            <person name="Perrotta A.R."/>
            <person name="Berdy B."/>
            <person name="Zhao S."/>
            <person name="Lieberman T.D."/>
            <person name="Swanson P.K."/>
            <person name="Smith M."/>
            <person name="Roesemann S."/>
            <person name="Alexander J.E."/>
            <person name="Rich S.A."/>
            <person name="Livny J."/>
            <person name="Vlamakis H."/>
            <person name="Clish C."/>
            <person name="Bullock K."/>
            <person name="Deik A."/>
            <person name="Scott J."/>
            <person name="Pierce K.A."/>
            <person name="Xavier R.J."/>
            <person name="Alm E.J."/>
        </authorList>
    </citation>
    <scope>NUCLEOTIDE SEQUENCE</scope>
    <source>
        <strain evidence="8">BIOML-A16</strain>
    </source>
</reference>
<dbReference type="GO" id="GO:0020037">
    <property type="term" value="F:heme binding"/>
    <property type="evidence" value="ECO:0007669"/>
    <property type="project" value="InterPro"/>
</dbReference>
<keyword evidence="1 6" id="KW-0349">Heme</keyword>
<evidence type="ECO:0000256" key="1">
    <source>
        <dbReference type="ARBA" id="ARBA00022617"/>
    </source>
</evidence>
<dbReference type="InterPro" id="IPR015943">
    <property type="entry name" value="WD40/YVTN_repeat-like_dom_sf"/>
</dbReference>
<dbReference type="InterPro" id="IPR036909">
    <property type="entry name" value="Cyt_c-like_dom_sf"/>
</dbReference>
<evidence type="ECO:0000256" key="2">
    <source>
        <dbReference type="ARBA" id="ARBA00022723"/>
    </source>
</evidence>
<evidence type="ECO:0000256" key="4">
    <source>
        <dbReference type="ARBA" id="ARBA00023002"/>
    </source>
</evidence>
<feature type="domain" description="Cytochrome c" evidence="7">
    <location>
        <begin position="158"/>
        <end position="261"/>
    </location>
</feature>
<dbReference type="InterPro" id="IPR051395">
    <property type="entry name" value="Cytochrome_c_Peroxidase/MauG"/>
</dbReference>
<sequence length="369" mass="41736">YIYVSHNLGRFTVPTSQLQQGWMNTSAFSVIDVDKQEFLGAIVVDEPERGAAGIWSIACNDESVFISHSGTHEVSVIDHKAMLEKFLNYPNKAVLDYDLTFLYGLRERIPLEGNGPRNMILNGDKLIIPTYFADILNIMDINTNEVTSVELNPGREETAENKGERYFNDASHCFQNWQSCNGCHPGDGRTDGMNWDLMNDGVGNSKNCKSMLFSHVTPPNMISGIREHAERAVRAGFNFIQFFEVSEEDAVCVDAYLKSLRPVPSPYLVNGELSDLAKEGQKVFEKLKCGECHSGVYYTDMKYHRIGEDIEFEKGWDTPTLREVWRTAPYLFDGRAATMKEVFSVHKHGIEKKVSEKDIEALTEYVNSL</sequence>
<dbReference type="Gene3D" id="1.10.760.10">
    <property type="entry name" value="Cytochrome c-like domain"/>
    <property type="match status" value="1"/>
</dbReference>
<accession>A0A642BZR3</accession>
<keyword evidence="2 6" id="KW-0479">Metal-binding</keyword>
<dbReference type="SUPFAM" id="SSF46626">
    <property type="entry name" value="Cytochrome c"/>
    <property type="match status" value="2"/>
</dbReference>
<dbReference type="PANTHER" id="PTHR30600:SF10">
    <property type="entry name" value="BLL6722 PROTEIN"/>
    <property type="match status" value="1"/>
</dbReference>
<dbReference type="PANTHER" id="PTHR30600">
    <property type="entry name" value="CYTOCHROME C PEROXIDASE-RELATED"/>
    <property type="match status" value="1"/>
</dbReference>
<proteinExistence type="predicted"/>